<feature type="domain" description="Calcium uniporter protein C-terminal" evidence="20">
    <location>
        <begin position="320"/>
        <end position="442"/>
    </location>
</feature>
<keyword evidence="8" id="KW-0106">Calcium</keyword>
<name>A0A1B9INI2_9TREE</name>
<evidence type="ECO:0000256" key="16">
    <source>
        <dbReference type="ARBA" id="ARBA00044981"/>
    </source>
</evidence>
<feature type="compositionally biased region" description="Basic and acidic residues" evidence="18">
    <location>
        <begin position="295"/>
        <end position="304"/>
    </location>
</feature>
<dbReference type="GO" id="GO:1990246">
    <property type="term" value="C:uniplex complex"/>
    <property type="evidence" value="ECO:0007669"/>
    <property type="project" value="TreeGrafter"/>
</dbReference>
<keyword evidence="12 19" id="KW-0472">Membrane</keyword>
<evidence type="ECO:0000256" key="11">
    <source>
        <dbReference type="ARBA" id="ARBA00023128"/>
    </source>
</evidence>
<dbReference type="GO" id="GO:0005262">
    <property type="term" value="F:calcium channel activity"/>
    <property type="evidence" value="ECO:0007669"/>
    <property type="project" value="UniProtKB-KW"/>
</dbReference>
<evidence type="ECO:0000256" key="15">
    <source>
        <dbReference type="ARBA" id="ARBA00044966"/>
    </source>
</evidence>
<reference evidence="21 22" key="1">
    <citation type="submission" date="2013-07" db="EMBL/GenBank/DDBJ databases">
        <title>The Genome Sequence of Kwoniella mangroviensis CBS10435.</title>
        <authorList>
            <consortium name="The Broad Institute Genome Sequencing Platform"/>
            <person name="Cuomo C."/>
            <person name="Litvintseva A."/>
            <person name="Chen Y."/>
            <person name="Heitman J."/>
            <person name="Sun S."/>
            <person name="Springer D."/>
            <person name="Dromer F."/>
            <person name="Young S.K."/>
            <person name="Zeng Q."/>
            <person name="Gargeya S."/>
            <person name="Fitzgerald M."/>
            <person name="Abouelleil A."/>
            <person name="Alvarado L."/>
            <person name="Berlin A.M."/>
            <person name="Chapman S.B."/>
            <person name="Dewar J."/>
            <person name="Goldberg J."/>
            <person name="Griggs A."/>
            <person name="Gujja S."/>
            <person name="Hansen M."/>
            <person name="Howarth C."/>
            <person name="Imamovic A."/>
            <person name="Larimer J."/>
            <person name="McCowan C."/>
            <person name="Murphy C."/>
            <person name="Pearson M."/>
            <person name="Priest M."/>
            <person name="Roberts A."/>
            <person name="Saif S."/>
            <person name="Shea T."/>
            <person name="Sykes S."/>
            <person name="Wortman J."/>
            <person name="Nusbaum C."/>
            <person name="Birren B."/>
        </authorList>
    </citation>
    <scope>NUCLEOTIDE SEQUENCE [LARGE SCALE GENOMIC DNA]</scope>
    <source>
        <strain evidence="21 22">CBS 10435</strain>
    </source>
</reference>
<feature type="compositionally biased region" description="Low complexity" evidence="18">
    <location>
        <begin position="70"/>
        <end position="84"/>
    </location>
</feature>
<keyword evidence="5" id="KW-0107">Calcium channel</keyword>
<dbReference type="Pfam" id="PF04678">
    <property type="entry name" value="MCU"/>
    <property type="match status" value="1"/>
</dbReference>
<evidence type="ECO:0000256" key="7">
    <source>
        <dbReference type="ARBA" id="ARBA00022792"/>
    </source>
</evidence>
<keyword evidence="13" id="KW-0407">Ion channel</keyword>
<feature type="compositionally biased region" description="Acidic residues" evidence="18">
    <location>
        <begin position="504"/>
        <end position="513"/>
    </location>
</feature>
<keyword evidence="11" id="KW-0496">Mitochondrion</keyword>
<comment type="function">
    <text evidence="17">Highly selective calcium channel localized to the inner mitochondrial membrane, which mediates calcium uptake into the mitochondrial matrix. Mitochondrial calcium homeostasis plays key roles in cellular physiology and regulates ATP production, cytoplasmic calcium signals and activation of cell death pathways. Sufficient to operate as a pore-forming channel without the need of calcium-sensor or auxiliary subunit.</text>
</comment>
<feature type="region of interest" description="Disordered" evidence="18">
    <location>
        <begin position="61"/>
        <end position="145"/>
    </location>
</feature>
<reference evidence="22" key="2">
    <citation type="submission" date="2013-12" db="EMBL/GenBank/DDBJ databases">
        <title>Evolution of pathogenesis and genome organization in the Tremellales.</title>
        <authorList>
            <person name="Cuomo C."/>
            <person name="Litvintseva A."/>
            <person name="Heitman J."/>
            <person name="Chen Y."/>
            <person name="Sun S."/>
            <person name="Springer D."/>
            <person name="Dromer F."/>
            <person name="Young S."/>
            <person name="Zeng Q."/>
            <person name="Chapman S."/>
            <person name="Gujja S."/>
            <person name="Saif S."/>
            <person name="Birren B."/>
        </authorList>
    </citation>
    <scope>NUCLEOTIDE SEQUENCE [LARGE SCALE GENOMIC DNA]</scope>
    <source>
        <strain evidence="22">CBS 10435</strain>
    </source>
</reference>
<feature type="transmembrane region" description="Helical" evidence="19">
    <location>
        <begin position="357"/>
        <end position="377"/>
    </location>
</feature>
<feature type="region of interest" description="Disordered" evidence="18">
    <location>
        <begin position="281"/>
        <end position="304"/>
    </location>
</feature>
<comment type="similarity">
    <text evidence="2">Belongs to the MCU (TC 1.A.77) family.</text>
</comment>
<keyword evidence="6 19" id="KW-0812">Transmembrane</keyword>
<keyword evidence="7" id="KW-0999">Mitochondrion inner membrane</keyword>
<dbReference type="STRING" id="1331196.A0A1B9INI2"/>
<evidence type="ECO:0000256" key="2">
    <source>
        <dbReference type="ARBA" id="ARBA00005653"/>
    </source>
</evidence>
<keyword evidence="4" id="KW-0109">Calcium transport</keyword>
<feature type="compositionally biased region" description="Low complexity" evidence="18">
    <location>
        <begin position="94"/>
        <end position="109"/>
    </location>
</feature>
<dbReference type="PANTHER" id="PTHR13462:SF10">
    <property type="entry name" value="CALCIUM UNIPORTER PROTEIN, MITOCHONDRIAL"/>
    <property type="match status" value="1"/>
</dbReference>
<evidence type="ECO:0000256" key="13">
    <source>
        <dbReference type="ARBA" id="ARBA00023303"/>
    </source>
</evidence>
<dbReference type="PANTHER" id="PTHR13462">
    <property type="entry name" value="CALCIUM UNIPORTER PROTEIN, MITOCHONDRIAL"/>
    <property type="match status" value="1"/>
</dbReference>
<accession>A0A1B9INI2</accession>
<feature type="region of interest" description="Disordered" evidence="18">
    <location>
        <begin position="472"/>
        <end position="591"/>
    </location>
</feature>
<feature type="compositionally biased region" description="Basic and acidic residues" evidence="18">
    <location>
        <begin position="537"/>
        <end position="591"/>
    </location>
</feature>
<dbReference type="GO" id="GO:0051560">
    <property type="term" value="P:mitochondrial calcium ion homeostasis"/>
    <property type="evidence" value="ECO:0007669"/>
    <property type="project" value="InterPro"/>
</dbReference>
<keyword evidence="22" id="KW-1185">Reference proteome</keyword>
<dbReference type="EMBL" id="KI669463">
    <property type="protein sequence ID" value="OCF57148.1"/>
    <property type="molecule type" value="Genomic_DNA"/>
</dbReference>
<feature type="region of interest" description="Disordered" evidence="18">
    <location>
        <begin position="222"/>
        <end position="252"/>
    </location>
</feature>
<dbReference type="AlphaFoldDB" id="A0A1B9INI2"/>
<dbReference type="GO" id="GO:0036444">
    <property type="term" value="P:calcium import into the mitochondrion"/>
    <property type="evidence" value="ECO:0007669"/>
    <property type="project" value="TreeGrafter"/>
</dbReference>
<comment type="catalytic activity">
    <reaction evidence="14">
        <text>Ca(2+)(in) = Ca(2+)(out)</text>
        <dbReference type="Rhea" id="RHEA:29671"/>
        <dbReference type="ChEBI" id="CHEBI:29108"/>
    </reaction>
</comment>
<keyword evidence="10" id="KW-0406">Ion transport</keyword>
<dbReference type="OrthoDB" id="278338at2759"/>
<evidence type="ECO:0000256" key="1">
    <source>
        <dbReference type="ARBA" id="ARBA00004448"/>
    </source>
</evidence>
<sequence>MPTRIPKFTRLTPVKAVQARIPIRAPAILASQPTSSTSLYPISQRNSFQPVQLRQIHTTLSSNQSNKNDPSSSNHQKSNNSHPPIEGATDLSHAHFISSASPSSDFNPSQTPTAGQDPTSSITEDVSLNLSSTSSPPSPTNGQELEAWRGKLSPTSSHLFKLLIPLPSTSASPRQTAFLLHPSQPLSHLSRLIIGSLPGKYVNSEITYLSVTGEAKDLDSHLRNAASEEQREEQEGGPYLDQRQSDGDKFQEVSWSQSTDLSDFIKQSCLNEKFKIVISPASSHSSNDNESNNPVERKSKEEGQRQGELVLEVIIPSFSSRTHYIRRRLLSLTKELDRMTKQKKDIDYKAHRGAQRLAVAALGGGVVYWAAVIRWTFFTDAGWDMMEPVTWATGFAALLGSAAFLIYHNREVSYSSLLDLSITARQRKLYDQAGLDIDKWTEMVSEAKTLRREITRIASDYDIEWKGELESENVSKTEKATKTIRDKREKASNDSPTSTATSTENEESEEEEEKQEKQEKIDIDATIQEASDLAEQSEEKRSKEQSAQRKGKVVDTPEDKKDRGTNARKGGEGKSDSEIVGEKKAKQVIDG</sequence>
<evidence type="ECO:0000313" key="22">
    <source>
        <dbReference type="Proteomes" id="UP000092583"/>
    </source>
</evidence>
<evidence type="ECO:0000256" key="17">
    <source>
        <dbReference type="ARBA" id="ARBA00045938"/>
    </source>
</evidence>
<comment type="subunit">
    <text evidence="15">Homotetramer, assembles in a dimer or dimers configuration with two interfaces.</text>
</comment>
<evidence type="ECO:0000256" key="8">
    <source>
        <dbReference type="ARBA" id="ARBA00022837"/>
    </source>
</evidence>
<feature type="compositionally biased region" description="Basic and acidic residues" evidence="18">
    <location>
        <begin position="472"/>
        <end position="492"/>
    </location>
</feature>
<keyword evidence="3" id="KW-0813">Transport</keyword>
<feature type="compositionally biased region" description="Polar residues" evidence="18">
    <location>
        <begin position="110"/>
        <end position="126"/>
    </location>
</feature>
<evidence type="ECO:0000313" key="21">
    <source>
        <dbReference type="EMBL" id="OCF57148.1"/>
    </source>
</evidence>
<organism evidence="21 22">
    <name type="scientific">Kwoniella mangroviensis CBS 10435</name>
    <dbReference type="NCBI Taxonomy" id="1331196"/>
    <lineage>
        <taxon>Eukaryota</taxon>
        <taxon>Fungi</taxon>
        <taxon>Dikarya</taxon>
        <taxon>Basidiomycota</taxon>
        <taxon>Agaricomycotina</taxon>
        <taxon>Tremellomycetes</taxon>
        <taxon>Tremellales</taxon>
        <taxon>Cryptococcaceae</taxon>
        <taxon>Kwoniella</taxon>
    </lineage>
</organism>
<dbReference type="GO" id="GO:0015292">
    <property type="term" value="F:uniporter activity"/>
    <property type="evidence" value="ECO:0007669"/>
    <property type="project" value="TreeGrafter"/>
</dbReference>
<evidence type="ECO:0000256" key="6">
    <source>
        <dbReference type="ARBA" id="ARBA00022692"/>
    </source>
</evidence>
<comment type="subcellular location">
    <subcellularLocation>
        <location evidence="1">Mitochondrion inner membrane</location>
        <topology evidence="1">Multi-pass membrane protein</topology>
    </subcellularLocation>
</comment>
<keyword evidence="9 19" id="KW-1133">Transmembrane helix</keyword>
<feature type="compositionally biased region" description="Basic and acidic residues" evidence="18">
    <location>
        <begin position="514"/>
        <end position="523"/>
    </location>
</feature>
<evidence type="ECO:0000256" key="9">
    <source>
        <dbReference type="ARBA" id="ARBA00022989"/>
    </source>
</evidence>
<proteinExistence type="inferred from homology"/>
<dbReference type="Proteomes" id="UP000092583">
    <property type="component" value="Unassembled WGS sequence"/>
</dbReference>
<gene>
    <name evidence="21" type="ORF">L486_04603</name>
</gene>
<feature type="compositionally biased region" description="Low complexity" evidence="18">
    <location>
        <begin position="281"/>
        <end position="293"/>
    </location>
</feature>
<evidence type="ECO:0000256" key="3">
    <source>
        <dbReference type="ARBA" id="ARBA00022448"/>
    </source>
</evidence>
<evidence type="ECO:0000256" key="5">
    <source>
        <dbReference type="ARBA" id="ARBA00022673"/>
    </source>
</evidence>
<dbReference type="InterPro" id="IPR039055">
    <property type="entry name" value="MCU_fam"/>
</dbReference>
<dbReference type="InterPro" id="IPR006769">
    <property type="entry name" value="MCU_C"/>
</dbReference>
<evidence type="ECO:0000256" key="14">
    <source>
        <dbReference type="ARBA" id="ARBA00036634"/>
    </source>
</evidence>
<evidence type="ECO:0000256" key="10">
    <source>
        <dbReference type="ARBA" id="ARBA00023065"/>
    </source>
</evidence>
<evidence type="ECO:0000256" key="18">
    <source>
        <dbReference type="SAM" id="MobiDB-lite"/>
    </source>
</evidence>
<evidence type="ECO:0000256" key="19">
    <source>
        <dbReference type="SAM" id="Phobius"/>
    </source>
</evidence>
<evidence type="ECO:0000256" key="4">
    <source>
        <dbReference type="ARBA" id="ARBA00022568"/>
    </source>
</evidence>
<evidence type="ECO:0000259" key="20">
    <source>
        <dbReference type="Pfam" id="PF04678"/>
    </source>
</evidence>
<protein>
    <recommendedName>
        <fullName evidence="16">Calcium uniporter protein, mitochondrial</fullName>
    </recommendedName>
</protein>
<feature type="transmembrane region" description="Helical" evidence="19">
    <location>
        <begin position="389"/>
        <end position="407"/>
    </location>
</feature>
<evidence type="ECO:0000256" key="12">
    <source>
        <dbReference type="ARBA" id="ARBA00023136"/>
    </source>
</evidence>